<accession>A0A074LKX0</accession>
<feature type="transmembrane region" description="Helical" evidence="1">
    <location>
        <begin position="306"/>
        <end position="328"/>
    </location>
</feature>
<gene>
    <name evidence="2" type="ORF">EL26_13610</name>
</gene>
<keyword evidence="1" id="KW-0812">Transmembrane</keyword>
<feature type="transmembrane region" description="Helical" evidence="1">
    <location>
        <begin position="6"/>
        <end position="28"/>
    </location>
</feature>
<feature type="transmembrane region" description="Helical" evidence="1">
    <location>
        <begin position="129"/>
        <end position="149"/>
    </location>
</feature>
<evidence type="ECO:0000313" key="3">
    <source>
        <dbReference type="Proteomes" id="UP000027931"/>
    </source>
</evidence>
<name>A0A074LKX0_9BACL</name>
<dbReference type="OrthoDB" id="2662505at2"/>
<sequence>MNLNVLLYTIIGISLGLFFVLLIVFQILRRRQGGSAAYQVNKGYTDLIEPKQKTTRQRLVNFFQKSYVIFSRTPLLESYTAKIRKRLSTIHSYDEFTMRKETMKIAYLTLGILFVGVLLLVLINRDPVFLAMVVVATVVLNGMLIDTFVGRVEDRLLKQLSHLMTDVRHYYHQHGMVEEAIYEAGQVSKYEAQLHAERIYEVLTANDPQDELENYYEVAPSRFLKAFAGISFLVKEYGDKKINNGSMYLNGLSRLTQEINLEILRRDRLRYLFSGLTIIALAPVFFTKPIEVWARGHFPSMDDFYAGKIGFFTKMVIFAVILLSYVLLRKMQENDEGKYAAKANRIKWEQRVYEWKPAAWVVDRLVPGQHTKQHFKLTRLLKDTSSPLTIEWLYLQRILLCLASFLILVSTMFYIHHVAKQNVLYAPTKNTTLFGQLSPEEEKKAEAITVSDRKIILAVKDEPDPKKREELVRAAVKAQAGRDATKDVINKDAARVLEKLDTLENEYFKWWELVIAVGVATVGYYLPLWMIEFRRRMREMDMQNEVDQFHTIIAMLCEIERISVENILEWMERFAVVFRQPLQICLMDYEAGGEKAMEQLKEDAPFVPFVRTVERLLVAVEKIPIRQAFDDLETERVYYQEQRKEQYERIINEKASWGKMIGFVPMYALVFLYLVIPLIWMSMNQMSTYFTQITTIQ</sequence>
<proteinExistence type="predicted"/>
<organism evidence="2 3">
    <name type="scientific">Tumebacillus flagellatus</name>
    <dbReference type="NCBI Taxonomy" id="1157490"/>
    <lineage>
        <taxon>Bacteria</taxon>
        <taxon>Bacillati</taxon>
        <taxon>Bacillota</taxon>
        <taxon>Bacilli</taxon>
        <taxon>Bacillales</taxon>
        <taxon>Alicyclobacillaceae</taxon>
        <taxon>Tumebacillus</taxon>
    </lineage>
</organism>
<feature type="transmembrane region" description="Helical" evidence="1">
    <location>
        <begin position="105"/>
        <end position="123"/>
    </location>
</feature>
<comment type="caution">
    <text evidence="2">The sequence shown here is derived from an EMBL/GenBank/DDBJ whole genome shotgun (WGS) entry which is preliminary data.</text>
</comment>
<dbReference type="STRING" id="1157490.EL26_13610"/>
<reference evidence="2 3" key="1">
    <citation type="journal article" date="2013" name="Int. J. Syst. Evol. Microbiol.">
        <title>Tumebacillus flagellatus sp. nov., an alpha-amylase/pullulanase-producing bacterium isolated from cassava wastewater.</title>
        <authorList>
            <person name="Wang Q."/>
            <person name="Xie N."/>
            <person name="Qin Y."/>
            <person name="Shen N."/>
            <person name="Zhu J."/>
            <person name="Mi H."/>
            <person name="Huang R."/>
        </authorList>
    </citation>
    <scope>NUCLEOTIDE SEQUENCE [LARGE SCALE GENOMIC DNA]</scope>
    <source>
        <strain evidence="2 3">GST4</strain>
    </source>
</reference>
<dbReference type="RefSeq" id="WP_038089419.1">
    <property type="nucleotide sequence ID" value="NZ_JMIR01000018.1"/>
</dbReference>
<feature type="transmembrane region" description="Helical" evidence="1">
    <location>
        <begin position="398"/>
        <end position="415"/>
    </location>
</feature>
<dbReference type="Proteomes" id="UP000027931">
    <property type="component" value="Unassembled WGS sequence"/>
</dbReference>
<dbReference type="AlphaFoldDB" id="A0A074LKX0"/>
<protein>
    <submittedName>
        <fullName evidence="2">Uncharacterized protein</fullName>
    </submittedName>
</protein>
<evidence type="ECO:0000313" key="2">
    <source>
        <dbReference type="EMBL" id="KEO82781.1"/>
    </source>
</evidence>
<feature type="transmembrane region" description="Helical" evidence="1">
    <location>
        <begin position="510"/>
        <end position="531"/>
    </location>
</feature>
<keyword evidence="1" id="KW-1133">Transmembrane helix</keyword>
<keyword evidence="1" id="KW-0472">Membrane</keyword>
<feature type="transmembrane region" description="Helical" evidence="1">
    <location>
        <begin position="660"/>
        <end position="680"/>
    </location>
</feature>
<dbReference type="EMBL" id="JMIR01000018">
    <property type="protein sequence ID" value="KEO82781.1"/>
    <property type="molecule type" value="Genomic_DNA"/>
</dbReference>
<evidence type="ECO:0000256" key="1">
    <source>
        <dbReference type="SAM" id="Phobius"/>
    </source>
</evidence>
<keyword evidence="3" id="KW-1185">Reference proteome</keyword>
<feature type="transmembrane region" description="Helical" evidence="1">
    <location>
        <begin position="269"/>
        <end position="286"/>
    </location>
</feature>
<dbReference type="eggNOG" id="ENOG502Z8SC">
    <property type="taxonomic scope" value="Bacteria"/>
</dbReference>